<evidence type="ECO:0000256" key="5">
    <source>
        <dbReference type="ARBA" id="ARBA00022516"/>
    </source>
</evidence>
<comment type="similarity">
    <text evidence="3">Belongs to the IPP isomerase type 1 family.</text>
</comment>
<sequence>MTPSSPSLATGFRRTLTTAPLLVEHPRTQGLRPTMATTTTHTIELDPTVYDKEQIQLMEERLILLDQDDHAIGEGSKKDCHLIPPRGASEVRSPLHRAFSVFLFHPTTGKLLLQRRAAEKITFPNMWTNTCCSHPLTSNGEMEEPAQIGVRKAASRKLVHELGIPITYELDEFAYLTRIHYYAPSDEIWAEHESTLRSLHFRTGFSFSITDPSRCSLAATVDYILFLALDATVEANPNEVSDTKWVSKADLQDLFKDPESTFTPWFKLIAESFLYKWWDALLESRKSLSDQLDARNLIPLVAQQQEEMGNIIRM</sequence>
<organism evidence="14 15">
    <name type="scientific">Microbotryum silenes-dioicae</name>
    <dbReference type="NCBI Taxonomy" id="796604"/>
    <lineage>
        <taxon>Eukaryota</taxon>
        <taxon>Fungi</taxon>
        <taxon>Dikarya</taxon>
        <taxon>Basidiomycota</taxon>
        <taxon>Pucciniomycotina</taxon>
        <taxon>Microbotryomycetes</taxon>
        <taxon>Microbotryales</taxon>
        <taxon>Microbotryaceae</taxon>
        <taxon>Microbotryum</taxon>
    </lineage>
</organism>
<dbReference type="CDD" id="cd02885">
    <property type="entry name" value="NUDIX_IPP_Isomerase"/>
    <property type="match status" value="1"/>
</dbReference>
<dbReference type="UniPathway" id="UPA00059">
    <property type="reaction ID" value="UER00104"/>
</dbReference>
<proteinExistence type="inferred from homology"/>
<evidence type="ECO:0000256" key="2">
    <source>
        <dbReference type="ARBA" id="ARBA00004826"/>
    </source>
</evidence>
<name>A0A2X0MLN4_9BASI</name>
<keyword evidence="7" id="KW-0460">Magnesium</keyword>
<evidence type="ECO:0000256" key="4">
    <source>
        <dbReference type="ARBA" id="ARBA00012057"/>
    </source>
</evidence>
<comment type="cofactor">
    <cofactor evidence="1">
        <name>Mg(2+)</name>
        <dbReference type="ChEBI" id="CHEBI:18420"/>
    </cofactor>
</comment>
<evidence type="ECO:0000256" key="1">
    <source>
        <dbReference type="ARBA" id="ARBA00001946"/>
    </source>
</evidence>
<evidence type="ECO:0000256" key="7">
    <source>
        <dbReference type="ARBA" id="ARBA00022842"/>
    </source>
</evidence>
<dbReference type="InterPro" id="IPR000086">
    <property type="entry name" value="NUDIX_hydrolase_dom"/>
</dbReference>
<evidence type="ECO:0000256" key="12">
    <source>
        <dbReference type="ARBA" id="ARBA00029294"/>
    </source>
</evidence>
<dbReference type="SUPFAM" id="SSF55811">
    <property type="entry name" value="Nudix"/>
    <property type="match status" value="1"/>
</dbReference>
<dbReference type="PANTHER" id="PTHR10885">
    <property type="entry name" value="ISOPENTENYL-DIPHOSPHATE DELTA-ISOMERASE"/>
    <property type="match status" value="1"/>
</dbReference>
<evidence type="ECO:0000313" key="15">
    <source>
        <dbReference type="Proteomes" id="UP000249464"/>
    </source>
</evidence>
<keyword evidence="10" id="KW-0414">Isoprene biosynthesis</keyword>
<keyword evidence="9" id="KW-0443">Lipid metabolism</keyword>
<dbReference type="EMBL" id="FQNC01000086">
    <property type="protein sequence ID" value="SGZ25861.1"/>
    <property type="molecule type" value="Genomic_DNA"/>
</dbReference>
<dbReference type="InterPro" id="IPR015797">
    <property type="entry name" value="NUDIX_hydrolase-like_dom_sf"/>
</dbReference>
<evidence type="ECO:0000259" key="13">
    <source>
        <dbReference type="PROSITE" id="PS51462"/>
    </source>
</evidence>
<evidence type="ECO:0000256" key="11">
    <source>
        <dbReference type="ARBA" id="ARBA00023235"/>
    </source>
</evidence>
<dbReference type="GO" id="GO:0046872">
    <property type="term" value="F:metal ion binding"/>
    <property type="evidence" value="ECO:0007669"/>
    <property type="project" value="UniProtKB-KW"/>
</dbReference>
<accession>A0A2X0MLN4</accession>
<dbReference type="Pfam" id="PF00293">
    <property type="entry name" value="NUDIX"/>
    <property type="match status" value="1"/>
</dbReference>
<dbReference type="NCBIfam" id="TIGR02150">
    <property type="entry name" value="IPP_isom_1"/>
    <property type="match status" value="1"/>
</dbReference>
<dbReference type="PROSITE" id="PS51462">
    <property type="entry name" value="NUDIX"/>
    <property type="match status" value="1"/>
</dbReference>
<dbReference type="GO" id="GO:0050992">
    <property type="term" value="P:dimethylallyl diphosphate biosynthetic process"/>
    <property type="evidence" value="ECO:0007669"/>
    <property type="project" value="UniProtKB-UniPathway"/>
</dbReference>
<evidence type="ECO:0000256" key="6">
    <source>
        <dbReference type="ARBA" id="ARBA00022723"/>
    </source>
</evidence>
<dbReference type="GO" id="GO:0006694">
    <property type="term" value="P:steroid biosynthetic process"/>
    <property type="evidence" value="ECO:0007669"/>
    <property type="project" value="UniProtKB-KW"/>
</dbReference>
<dbReference type="EC" id="5.3.3.2" evidence="4"/>
<keyword evidence="5" id="KW-0444">Lipid biosynthesis</keyword>
<reference evidence="14 15" key="1">
    <citation type="submission" date="2016-11" db="EMBL/GenBank/DDBJ databases">
        <authorList>
            <person name="Jaros S."/>
            <person name="Januszkiewicz K."/>
            <person name="Wedrychowicz H."/>
        </authorList>
    </citation>
    <scope>NUCLEOTIDE SEQUENCE [LARGE SCALE GENOMIC DNA]</scope>
</reference>
<evidence type="ECO:0000313" key="14">
    <source>
        <dbReference type="EMBL" id="SGZ25861.1"/>
    </source>
</evidence>
<keyword evidence="15" id="KW-1185">Reference proteome</keyword>
<protein>
    <recommendedName>
        <fullName evidence="4">isopentenyl-diphosphate Delta-isomerase</fullName>
        <ecNumber evidence="4">5.3.3.2</ecNumber>
    </recommendedName>
</protein>
<dbReference type="GO" id="GO:0004452">
    <property type="term" value="F:isopentenyl-diphosphate delta-isomerase activity"/>
    <property type="evidence" value="ECO:0007669"/>
    <property type="project" value="UniProtKB-EC"/>
</dbReference>
<comment type="catalytic activity">
    <reaction evidence="12">
        <text>isopentenyl diphosphate = dimethylallyl diphosphate</text>
        <dbReference type="Rhea" id="RHEA:23284"/>
        <dbReference type="ChEBI" id="CHEBI:57623"/>
        <dbReference type="ChEBI" id="CHEBI:128769"/>
        <dbReference type="EC" id="5.3.3.2"/>
    </reaction>
    <physiologicalReaction direction="left-to-right" evidence="12">
        <dbReference type="Rhea" id="RHEA:23285"/>
    </physiologicalReaction>
</comment>
<dbReference type="PANTHER" id="PTHR10885:SF0">
    <property type="entry name" value="ISOPENTENYL-DIPHOSPHATE DELTA-ISOMERASE"/>
    <property type="match status" value="1"/>
</dbReference>
<dbReference type="GO" id="GO:0009240">
    <property type="term" value="P:isopentenyl diphosphate biosynthetic process"/>
    <property type="evidence" value="ECO:0007669"/>
    <property type="project" value="TreeGrafter"/>
</dbReference>
<dbReference type="InterPro" id="IPR011876">
    <property type="entry name" value="IsopentenylPP_isomerase_typ1"/>
</dbReference>
<dbReference type="AlphaFoldDB" id="A0A2X0MLN4"/>
<evidence type="ECO:0000256" key="10">
    <source>
        <dbReference type="ARBA" id="ARBA00023229"/>
    </source>
</evidence>
<comment type="pathway">
    <text evidence="2">Isoprenoid biosynthesis; dimethylallyl diphosphate biosynthesis; dimethylallyl diphosphate from isopentenyl diphosphate: step 1/1.</text>
</comment>
<dbReference type="Proteomes" id="UP000249464">
    <property type="component" value="Unassembled WGS sequence"/>
</dbReference>
<evidence type="ECO:0000256" key="8">
    <source>
        <dbReference type="ARBA" id="ARBA00022955"/>
    </source>
</evidence>
<dbReference type="FunFam" id="3.90.79.10:FF:000012">
    <property type="entry name" value="Isopentenyl-diphosphate Delta-isomerase 1"/>
    <property type="match status" value="1"/>
</dbReference>
<gene>
    <name evidence="14" type="primary">BQ5605_C024g09785</name>
    <name evidence="14" type="ORF">BQ5605_C024G09785</name>
</gene>
<feature type="domain" description="Nudix hydrolase" evidence="13">
    <location>
        <begin position="94"/>
        <end position="268"/>
    </location>
</feature>
<dbReference type="STRING" id="796604.A0A2X0MLN4"/>
<dbReference type="GO" id="GO:0005737">
    <property type="term" value="C:cytoplasm"/>
    <property type="evidence" value="ECO:0007669"/>
    <property type="project" value="TreeGrafter"/>
</dbReference>
<evidence type="ECO:0000256" key="9">
    <source>
        <dbReference type="ARBA" id="ARBA00023098"/>
    </source>
</evidence>
<keyword evidence="11" id="KW-0413">Isomerase</keyword>
<keyword evidence="8" id="KW-0752">Steroid biosynthesis</keyword>
<keyword evidence="6" id="KW-0479">Metal-binding</keyword>
<dbReference type="Gene3D" id="3.90.79.10">
    <property type="entry name" value="Nucleoside Triphosphate Pyrophosphohydrolase"/>
    <property type="match status" value="1"/>
</dbReference>
<evidence type="ECO:0000256" key="3">
    <source>
        <dbReference type="ARBA" id="ARBA00007579"/>
    </source>
</evidence>